<dbReference type="PANTHER" id="PTHR12714">
    <property type="entry name" value="PROTEIN-S ISOPRENYLCYSTEINE O-METHYLTRANSFERASE"/>
    <property type="match status" value="1"/>
</dbReference>
<keyword evidence="2 5" id="KW-0812">Transmembrane</keyword>
<feature type="transmembrane region" description="Helical" evidence="5">
    <location>
        <begin position="89"/>
        <end position="107"/>
    </location>
</feature>
<dbReference type="RefSeq" id="WP_012046020.1">
    <property type="nucleotide sequence ID" value="NZ_JABFDP010000003.1"/>
</dbReference>
<keyword evidence="7" id="KW-1185">Reference proteome</keyword>
<sequence>MPGDASPISSFAFSGWTTTWPTSLLAIIWLIWLASWVGASFWSGQTRKHVTVIKTSRYHALIVLGGILFTPWTSRILGETPFWNPGETGVYVLTVVTLAGIAFTWWARIHLGRFWSNAITHKEGHKVIDTGPYGLVRHPIYTGLILGMIATGIAVGTVSAVLGAILISLGMAWKAKMEEVFLAQELGPDYVAYRQRVPMIIPFLPPG</sequence>
<name>A0ABS5GEF7_9BRAD</name>
<evidence type="ECO:0000256" key="1">
    <source>
        <dbReference type="ARBA" id="ARBA00004141"/>
    </source>
</evidence>
<evidence type="ECO:0000256" key="4">
    <source>
        <dbReference type="ARBA" id="ARBA00023136"/>
    </source>
</evidence>
<dbReference type="EMBL" id="JAFCLK010000032">
    <property type="protein sequence ID" value="MBR1139714.1"/>
    <property type="molecule type" value="Genomic_DNA"/>
</dbReference>
<reference evidence="7" key="1">
    <citation type="journal article" date="2021" name="ISME J.">
        <title>Evolutionary origin and ecological implication of a unique nif island in free-living Bradyrhizobium lineages.</title>
        <authorList>
            <person name="Tao J."/>
        </authorList>
    </citation>
    <scope>NUCLEOTIDE SEQUENCE [LARGE SCALE GENOMIC DNA]</scope>
    <source>
        <strain evidence="7">SZCCT0094</strain>
    </source>
</reference>
<protein>
    <submittedName>
        <fullName evidence="6">Isoprenylcysteine carboxylmethyltransferase family protein</fullName>
    </submittedName>
</protein>
<dbReference type="InterPro" id="IPR007269">
    <property type="entry name" value="ICMT_MeTrfase"/>
</dbReference>
<keyword evidence="3 5" id="KW-1133">Transmembrane helix</keyword>
<evidence type="ECO:0000256" key="3">
    <source>
        <dbReference type="ARBA" id="ARBA00022989"/>
    </source>
</evidence>
<comment type="caution">
    <text evidence="6">The sequence shown here is derived from an EMBL/GenBank/DDBJ whole genome shotgun (WGS) entry which is preliminary data.</text>
</comment>
<keyword evidence="4 5" id="KW-0472">Membrane</keyword>
<evidence type="ECO:0000313" key="6">
    <source>
        <dbReference type="EMBL" id="MBR1139714.1"/>
    </source>
</evidence>
<dbReference type="PANTHER" id="PTHR12714:SF24">
    <property type="entry name" value="SLR1182 PROTEIN"/>
    <property type="match status" value="1"/>
</dbReference>
<evidence type="ECO:0000256" key="2">
    <source>
        <dbReference type="ARBA" id="ARBA00022692"/>
    </source>
</evidence>
<feature type="transmembrane region" description="Helical" evidence="5">
    <location>
        <begin position="144"/>
        <end position="173"/>
    </location>
</feature>
<evidence type="ECO:0000256" key="5">
    <source>
        <dbReference type="SAM" id="Phobius"/>
    </source>
</evidence>
<dbReference type="Gene3D" id="1.20.120.1630">
    <property type="match status" value="1"/>
</dbReference>
<dbReference type="Pfam" id="PF04140">
    <property type="entry name" value="ICMT"/>
    <property type="match status" value="1"/>
</dbReference>
<accession>A0ABS5GEF7</accession>
<organism evidence="6 7">
    <name type="scientific">Bradyrhizobium denitrificans</name>
    <dbReference type="NCBI Taxonomy" id="2734912"/>
    <lineage>
        <taxon>Bacteria</taxon>
        <taxon>Pseudomonadati</taxon>
        <taxon>Pseudomonadota</taxon>
        <taxon>Alphaproteobacteria</taxon>
        <taxon>Hyphomicrobiales</taxon>
        <taxon>Nitrobacteraceae</taxon>
        <taxon>Bradyrhizobium</taxon>
    </lineage>
</organism>
<feature type="transmembrane region" description="Helical" evidence="5">
    <location>
        <begin position="20"/>
        <end position="39"/>
    </location>
</feature>
<dbReference type="Proteomes" id="UP001314635">
    <property type="component" value="Unassembled WGS sequence"/>
</dbReference>
<gene>
    <name evidence="6" type="ORF">JQ619_28555</name>
</gene>
<feature type="transmembrane region" description="Helical" evidence="5">
    <location>
        <begin position="60"/>
        <end position="77"/>
    </location>
</feature>
<comment type="subcellular location">
    <subcellularLocation>
        <location evidence="1">Membrane</location>
        <topology evidence="1">Multi-pass membrane protein</topology>
    </subcellularLocation>
</comment>
<proteinExistence type="predicted"/>
<evidence type="ECO:0000313" key="7">
    <source>
        <dbReference type="Proteomes" id="UP001314635"/>
    </source>
</evidence>